<evidence type="ECO:0000313" key="7">
    <source>
        <dbReference type="Proteomes" id="UP000254051"/>
    </source>
</evidence>
<dbReference type="Proteomes" id="UP000254051">
    <property type="component" value="Unassembled WGS sequence"/>
</dbReference>
<dbReference type="NCBIfam" id="TIGR01182">
    <property type="entry name" value="eda"/>
    <property type="match status" value="1"/>
</dbReference>
<protein>
    <submittedName>
        <fullName evidence="6">2-dehydro-3-deoxyphosphogluconate aldolase / (4S)-4-hydroxy-2-oxoglutarate aldolase</fullName>
    </submittedName>
</protein>
<dbReference type="Pfam" id="PF01081">
    <property type="entry name" value="Aldolase"/>
    <property type="match status" value="1"/>
</dbReference>
<accession>A0A315ZUP8</accession>
<dbReference type="PANTHER" id="PTHR30246">
    <property type="entry name" value="2-KETO-3-DEOXY-6-PHOSPHOGLUCONATE ALDOLASE"/>
    <property type="match status" value="1"/>
</dbReference>
<evidence type="ECO:0000256" key="3">
    <source>
        <dbReference type="ARBA" id="ARBA00011233"/>
    </source>
</evidence>
<comment type="pathway">
    <text evidence="1">Carbohydrate acid metabolism.</text>
</comment>
<dbReference type="PANTHER" id="PTHR30246:SF1">
    <property type="entry name" value="2-DEHYDRO-3-DEOXY-6-PHOSPHOGALACTONATE ALDOLASE-RELATED"/>
    <property type="match status" value="1"/>
</dbReference>
<comment type="similarity">
    <text evidence="2">Belongs to the KHG/KDPG aldolase family.</text>
</comment>
<dbReference type="OrthoDB" id="9802667at2"/>
<evidence type="ECO:0000256" key="2">
    <source>
        <dbReference type="ARBA" id="ARBA00006906"/>
    </source>
</evidence>
<dbReference type="InterPro" id="IPR013785">
    <property type="entry name" value="Aldolase_TIM"/>
</dbReference>
<comment type="subunit">
    <text evidence="3">Homotrimer.</text>
</comment>
<gene>
    <name evidence="6" type="ORF">SAMN05216529_108145</name>
</gene>
<dbReference type="InterPro" id="IPR000887">
    <property type="entry name" value="Aldlse_KDPG_KHG"/>
</dbReference>
<keyword evidence="5" id="KW-0119">Carbohydrate metabolism</keyword>
<proteinExistence type="inferred from homology"/>
<reference evidence="7" key="1">
    <citation type="submission" date="2017-07" db="EMBL/GenBank/DDBJ databases">
        <authorList>
            <person name="Varghese N."/>
            <person name="Submissions S."/>
        </authorList>
    </citation>
    <scope>NUCLEOTIDE SEQUENCE [LARGE SCALE GENOMIC DNA]</scope>
    <source>
        <strain evidence="7">NLAE-zl-C134</strain>
    </source>
</reference>
<evidence type="ECO:0000256" key="1">
    <source>
        <dbReference type="ARBA" id="ARBA00004761"/>
    </source>
</evidence>
<keyword evidence="7" id="KW-1185">Reference proteome</keyword>
<keyword evidence="4" id="KW-0456">Lyase</keyword>
<name>A0A315ZUP8_9FIRM</name>
<evidence type="ECO:0000313" key="6">
    <source>
        <dbReference type="EMBL" id="SUQ14920.1"/>
    </source>
</evidence>
<sequence length="217" mass="23247">MTREKIIANIRNKKVIAIVRDFEPKQCVKLAQALYAGGINMIEVTFDQSRPDAYAETTEAIRAIRDHFAGEVIPGAGTVMTVEQVDLAKEAGAFYIISPDTNIEVIRYTRKAGLVSLPGAMTPTEAVSAHQAGADMIKLFPIANLGASYLKALKAPLKHIDFMAVGGVSPENIQMFIKAGAAGAGVGGLLTKKALVEAGEFEKITELARRYVENANA</sequence>
<organism evidence="6 7">
    <name type="scientific">Faecalicatena contorta</name>
    <dbReference type="NCBI Taxonomy" id="39482"/>
    <lineage>
        <taxon>Bacteria</taxon>
        <taxon>Bacillati</taxon>
        <taxon>Bacillota</taxon>
        <taxon>Clostridia</taxon>
        <taxon>Lachnospirales</taxon>
        <taxon>Lachnospiraceae</taxon>
        <taxon>Faecalicatena</taxon>
    </lineage>
</organism>
<dbReference type="EMBL" id="UHJJ01000008">
    <property type="protein sequence ID" value="SUQ14920.1"/>
    <property type="molecule type" value="Genomic_DNA"/>
</dbReference>
<evidence type="ECO:0000256" key="5">
    <source>
        <dbReference type="ARBA" id="ARBA00023277"/>
    </source>
</evidence>
<dbReference type="GO" id="GO:0016829">
    <property type="term" value="F:lyase activity"/>
    <property type="evidence" value="ECO:0007669"/>
    <property type="project" value="UniProtKB-KW"/>
</dbReference>
<evidence type="ECO:0000256" key="4">
    <source>
        <dbReference type="ARBA" id="ARBA00023239"/>
    </source>
</evidence>
<dbReference type="AlphaFoldDB" id="A0A315ZUP8"/>
<dbReference type="RefSeq" id="WP_109712243.1">
    <property type="nucleotide sequence ID" value="NZ_QGDS01000008.1"/>
</dbReference>
<dbReference type="SUPFAM" id="SSF51569">
    <property type="entry name" value="Aldolase"/>
    <property type="match status" value="1"/>
</dbReference>
<dbReference type="Gene3D" id="3.20.20.70">
    <property type="entry name" value="Aldolase class I"/>
    <property type="match status" value="1"/>
</dbReference>
<dbReference type="CDD" id="cd00452">
    <property type="entry name" value="KDPG_aldolase"/>
    <property type="match status" value="1"/>
</dbReference>